<evidence type="ECO:0000313" key="2">
    <source>
        <dbReference type="EMBL" id="CAL8127954.1"/>
    </source>
</evidence>
<feature type="region of interest" description="Disordered" evidence="1">
    <location>
        <begin position="1"/>
        <end position="34"/>
    </location>
</feature>
<comment type="caution">
    <text evidence="2">The sequence shown here is derived from an EMBL/GenBank/DDBJ whole genome shotgun (WGS) entry which is preliminary data.</text>
</comment>
<name>A0ABP1RGW9_9HEXA</name>
<feature type="compositionally biased region" description="Basic and acidic residues" evidence="1">
    <location>
        <begin position="14"/>
        <end position="24"/>
    </location>
</feature>
<reference evidence="2 3" key="1">
    <citation type="submission" date="2024-08" db="EMBL/GenBank/DDBJ databases">
        <authorList>
            <person name="Cucini C."/>
            <person name="Frati F."/>
        </authorList>
    </citation>
    <scope>NUCLEOTIDE SEQUENCE [LARGE SCALE GENOMIC DNA]</scope>
</reference>
<proteinExistence type="predicted"/>
<protein>
    <submittedName>
        <fullName evidence="2">Uncharacterized protein</fullName>
    </submittedName>
</protein>
<gene>
    <name evidence="2" type="ORF">ODALV1_LOCUS22022</name>
</gene>
<accession>A0ABP1RGW9</accession>
<keyword evidence="3" id="KW-1185">Reference proteome</keyword>
<dbReference type="Proteomes" id="UP001642540">
    <property type="component" value="Unassembled WGS sequence"/>
</dbReference>
<evidence type="ECO:0000313" key="3">
    <source>
        <dbReference type="Proteomes" id="UP001642540"/>
    </source>
</evidence>
<organism evidence="2 3">
    <name type="scientific">Orchesella dallaii</name>
    <dbReference type="NCBI Taxonomy" id="48710"/>
    <lineage>
        <taxon>Eukaryota</taxon>
        <taxon>Metazoa</taxon>
        <taxon>Ecdysozoa</taxon>
        <taxon>Arthropoda</taxon>
        <taxon>Hexapoda</taxon>
        <taxon>Collembola</taxon>
        <taxon>Entomobryomorpha</taxon>
        <taxon>Entomobryoidea</taxon>
        <taxon>Orchesellidae</taxon>
        <taxon>Orchesellinae</taxon>
        <taxon>Orchesella</taxon>
    </lineage>
</organism>
<dbReference type="EMBL" id="CAXLJM020000072">
    <property type="protein sequence ID" value="CAL8127954.1"/>
    <property type="molecule type" value="Genomic_DNA"/>
</dbReference>
<evidence type="ECO:0000256" key="1">
    <source>
        <dbReference type="SAM" id="MobiDB-lite"/>
    </source>
</evidence>
<sequence length="128" mass="14581">MLVLLSHHVPRNKKNTEPPREKRSLRSTPKNLVHMESQPDDINAEIMLPLIPQTVLLESSTSAAISDFDECVRVLQIPFQVLGENGPVPTTTGTRKRKRILEPAFDFHCTFTECKENSQWKRIKGDTC</sequence>